<feature type="compositionally biased region" description="Low complexity" evidence="1">
    <location>
        <begin position="173"/>
        <end position="188"/>
    </location>
</feature>
<dbReference type="EMBL" id="QKWP01000190">
    <property type="protein sequence ID" value="RIB25041.1"/>
    <property type="molecule type" value="Genomic_DNA"/>
</dbReference>
<comment type="caution">
    <text evidence="2">The sequence shown here is derived from an EMBL/GenBank/DDBJ whole genome shotgun (WGS) entry which is preliminary data.</text>
</comment>
<evidence type="ECO:0000313" key="3">
    <source>
        <dbReference type="Proteomes" id="UP000266673"/>
    </source>
</evidence>
<gene>
    <name evidence="2" type="ORF">C2G38_558308</name>
</gene>
<feature type="compositionally biased region" description="Polar residues" evidence="1">
    <location>
        <begin position="189"/>
        <end position="199"/>
    </location>
</feature>
<feature type="compositionally biased region" description="Basic and acidic residues" evidence="1">
    <location>
        <begin position="116"/>
        <end position="130"/>
    </location>
</feature>
<feature type="region of interest" description="Disordered" evidence="1">
    <location>
        <begin position="116"/>
        <end position="248"/>
    </location>
</feature>
<accession>A0A397VTF3</accession>
<proteinExistence type="predicted"/>
<evidence type="ECO:0000313" key="2">
    <source>
        <dbReference type="EMBL" id="RIB25041.1"/>
    </source>
</evidence>
<dbReference type="AlphaFoldDB" id="A0A397VTF3"/>
<sequence length="248" mass="28635">MISQKIDLRNIETIRKRLRVLFWITNQKRIALKLEIVLITSSSRDHPRLSKLSGYQWKSNLQSKTIDETQKIREAVSVEVIDTIGNQYGETSKRTLRNSTPVDYNKNSNEIDLYVSDHEEKQEIDRRESDYDSDYEPSNNSSIFSDSDYDQKKKRKIDKEKQPESRVTVGYDNKSTSSLNSISNNTASQENSSQGSYSCPYNLNDEYLNNNDIQEDDRECSNSTNNSVDDKKEEGANSNNINEEECVD</sequence>
<evidence type="ECO:0000256" key="1">
    <source>
        <dbReference type="SAM" id="MobiDB-lite"/>
    </source>
</evidence>
<keyword evidence="3" id="KW-1185">Reference proteome</keyword>
<protein>
    <submittedName>
        <fullName evidence="2">Uncharacterized protein</fullName>
    </submittedName>
</protein>
<dbReference type="Proteomes" id="UP000266673">
    <property type="component" value="Unassembled WGS sequence"/>
</dbReference>
<feature type="compositionally biased region" description="Polar residues" evidence="1">
    <location>
        <begin position="136"/>
        <end position="145"/>
    </location>
</feature>
<organism evidence="2 3">
    <name type="scientific">Gigaspora rosea</name>
    <dbReference type="NCBI Taxonomy" id="44941"/>
    <lineage>
        <taxon>Eukaryota</taxon>
        <taxon>Fungi</taxon>
        <taxon>Fungi incertae sedis</taxon>
        <taxon>Mucoromycota</taxon>
        <taxon>Glomeromycotina</taxon>
        <taxon>Glomeromycetes</taxon>
        <taxon>Diversisporales</taxon>
        <taxon>Gigasporaceae</taxon>
        <taxon>Gigaspora</taxon>
    </lineage>
</organism>
<reference evidence="2 3" key="1">
    <citation type="submission" date="2018-06" db="EMBL/GenBank/DDBJ databases">
        <title>Comparative genomics reveals the genomic features of Rhizophagus irregularis, R. cerebriforme, R. diaphanum and Gigaspora rosea, and their symbiotic lifestyle signature.</title>
        <authorList>
            <person name="Morin E."/>
            <person name="San Clemente H."/>
            <person name="Chen E.C.H."/>
            <person name="De La Providencia I."/>
            <person name="Hainaut M."/>
            <person name="Kuo A."/>
            <person name="Kohler A."/>
            <person name="Murat C."/>
            <person name="Tang N."/>
            <person name="Roy S."/>
            <person name="Loubradou J."/>
            <person name="Henrissat B."/>
            <person name="Grigoriev I.V."/>
            <person name="Corradi N."/>
            <person name="Roux C."/>
            <person name="Martin F.M."/>
        </authorList>
    </citation>
    <scope>NUCLEOTIDE SEQUENCE [LARGE SCALE GENOMIC DNA]</scope>
    <source>
        <strain evidence="2 3">DAOM 194757</strain>
    </source>
</reference>
<name>A0A397VTF3_9GLOM</name>
<feature type="compositionally biased region" description="Low complexity" evidence="1">
    <location>
        <begin position="201"/>
        <end position="212"/>
    </location>
</feature>